<dbReference type="Proteomes" id="UP000191663">
    <property type="component" value="Unassembled WGS sequence"/>
</dbReference>
<name>A0A1V4QH79_UNCW3</name>
<keyword evidence="1" id="KW-0802">TPR repeat</keyword>
<dbReference type="SUPFAM" id="SSF48452">
    <property type="entry name" value="TPR-like"/>
    <property type="match status" value="1"/>
</dbReference>
<evidence type="ECO:0000256" key="2">
    <source>
        <dbReference type="SAM" id="MobiDB-lite"/>
    </source>
</evidence>
<organism evidence="4 5">
    <name type="scientific">candidate division WOR-3 bacterium 4484_100</name>
    <dbReference type="NCBI Taxonomy" id="1936077"/>
    <lineage>
        <taxon>Bacteria</taxon>
        <taxon>Bacteria division WOR-3</taxon>
    </lineage>
</organism>
<dbReference type="PROSITE" id="PS50293">
    <property type="entry name" value="TPR_REGION"/>
    <property type="match status" value="1"/>
</dbReference>
<evidence type="ECO:0000313" key="5">
    <source>
        <dbReference type="Proteomes" id="UP000191663"/>
    </source>
</evidence>
<comment type="caution">
    <text evidence="4">The sequence shown here is derived from an EMBL/GenBank/DDBJ whole genome shotgun (WGS) entry which is preliminary data.</text>
</comment>
<dbReference type="SUPFAM" id="SSF103196">
    <property type="entry name" value="Roadblock/LC7 domain"/>
    <property type="match status" value="1"/>
</dbReference>
<feature type="domain" description="Roadblock/LAMTOR2" evidence="3">
    <location>
        <begin position="262"/>
        <end position="349"/>
    </location>
</feature>
<evidence type="ECO:0000313" key="4">
    <source>
        <dbReference type="EMBL" id="OPX18215.1"/>
    </source>
</evidence>
<gene>
    <name evidence="4" type="ORF">BXT86_02330</name>
</gene>
<dbReference type="AlphaFoldDB" id="A0A1V4QH79"/>
<dbReference type="Gene3D" id="3.30.450.30">
    <property type="entry name" value="Dynein light chain 2a, cytoplasmic"/>
    <property type="match status" value="1"/>
</dbReference>
<reference evidence="5" key="1">
    <citation type="submission" date="2017-01" db="EMBL/GenBank/DDBJ databases">
        <title>Novel pathways for hydrocarbon cycling and metabolic interdependencies in hydrothermal sediment communities.</title>
        <authorList>
            <person name="Dombrowski N."/>
            <person name="Seitz K."/>
            <person name="Teske A."/>
            <person name="Baker B."/>
        </authorList>
    </citation>
    <scope>NUCLEOTIDE SEQUENCE [LARGE SCALE GENOMIC DNA]</scope>
</reference>
<evidence type="ECO:0000256" key="1">
    <source>
        <dbReference type="PROSITE-ProRule" id="PRU00339"/>
    </source>
</evidence>
<dbReference type="InterPro" id="IPR011990">
    <property type="entry name" value="TPR-like_helical_dom_sf"/>
</dbReference>
<dbReference type="InterPro" id="IPR004942">
    <property type="entry name" value="Roadblock/LAMTOR2_dom"/>
</dbReference>
<accession>A0A1V4QH79</accession>
<dbReference type="Pfam" id="PF14559">
    <property type="entry name" value="TPR_19"/>
    <property type="match status" value="1"/>
</dbReference>
<dbReference type="InterPro" id="IPR019734">
    <property type="entry name" value="TPR_rpt"/>
</dbReference>
<evidence type="ECO:0000259" key="3">
    <source>
        <dbReference type="SMART" id="SM00960"/>
    </source>
</evidence>
<protein>
    <recommendedName>
        <fullName evidence="3">Roadblock/LAMTOR2 domain-containing protein</fullName>
    </recommendedName>
</protein>
<dbReference type="EMBL" id="MUKB01000029">
    <property type="protein sequence ID" value="OPX18215.1"/>
    <property type="molecule type" value="Genomic_DNA"/>
</dbReference>
<dbReference type="SMART" id="SM00028">
    <property type="entry name" value="TPR"/>
    <property type="match status" value="3"/>
</dbReference>
<sequence length="374" mass="41660">MADELKIDSGALIFATLADVYLSSGMIDEAISILKDGLVRNPGYTLAKIILGRAYYMKDDIKEAVKILEEVYTEAPDSENTNLYLGHCYKKLGENEKALKFYEATIKINPENSEAKKELELLKSEKVEEKVAPEEEPKPEAVEVAVPAEEEVIKEEKPQEVEAAVPTEEEVIEGKPQEVEAAVPTAKEVIEEKPQEEVKPEIEEKVEENVEKEKPPEETKPAVVEEKVEPQPAPAVEVTKEEPLPEIGLEEAEKKETPLQALEAPMQRLLKIKSVKGAFICSRDGLLIQSYYDRPDIEELCALIASVISDADESFKFLQKDSLERGIIEKADETICVVTAGESLLTVITEPEAKPGLVFIYARKIIEEIKEILG</sequence>
<feature type="repeat" description="TPR" evidence="1">
    <location>
        <begin position="45"/>
        <end position="78"/>
    </location>
</feature>
<dbReference type="Pfam" id="PF03259">
    <property type="entry name" value="Robl_LC7"/>
    <property type="match status" value="1"/>
</dbReference>
<feature type="compositionally biased region" description="Basic and acidic residues" evidence="2">
    <location>
        <begin position="192"/>
        <end position="229"/>
    </location>
</feature>
<dbReference type="Gene3D" id="1.25.40.10">
    <property type="entry name" value="Tetratricopeptide repeat domain"/>
    <property type="match status" value="1"/>
</dbReference>
<feature type="repeat" description="TPR" evidence="1">
    <location>
        <begin position="79"/>
        <end position="112"/>
    </location>
</feature>
<feature type="region of interest" description="Disordered" evidence="2">
    <location>
        <begin position="192"/>
        <end position="233"/>
    </location>
</feature>
<dbReference type="SMART" id="SM00960">
    <property type="entry name" value="Robl_LC7"/>
    <property type="match status" value="1"/>
</dbReference>
<proteinExistence type="predicted"/>
<dbReference type="PROSITE" id="PS50005">
    <property type="entry name" value="TPR"/>
    <property type="match status" value="2"/>
</dbReference>